<organism evidence="1 2">
    <name type="scientific">Niastella vici</name>
    <dbReference type="NCBI Taxonomy" id="1703345"/>
    <lineage>
        <taxon>Bacteria</taxon>
        <taxon>Pseudomonadati</taxon>
        <taxon>Bacteroidota</taxon>
        <taxon>Chitinophagia</taxon>
        <taxon>Chitinophagales</taxon>
        <taxon>Chitinophagaceae</taxon>
        <taxon>Niastella</taxon>
    </lineage>
</organism>
<evidence type="ECO:0000313" key="1">
    <source>
        <dbReference type="EMBL" id="OQP58290.1"/>
    </source>
</evidence>
<sequence length="94" mass="10459">MSFWFYFLVPLMRGCCGGFNYNPGFVPAWRRYFFQILKTVSATGCKFVSVTGYQIPVTGTENISSPIIGGDFKIHGLVTGNRQLVPGNTKVMPQ</sequence>
<gene>
    <name evidence="1" type="ORF">A3860_08200</name>
</gene>
<keyword evidence="2" id="KW-1185">Reference proteome</keyword>
<name>A0A1V9FIX6_9BACT</name>
<accession>A0A1V9FIX6</accession>
<proteinExistence type="predicted"/>
<reference evidence="1 2" key="1">
    <citation type="submission" date="2016-03" db="EMBL/GenBank/DDBJ databases">
        <title>Niastella vici sp. nov., isolated from farmland soil.</title>
        <authorList>
            <person name="Chen L."/>
            <person name="Wang D."/>
            <person name="Yang S."/>
            <person name="Wang G."/>
        </authorList>
    </citation>
    <scope>NUCLEOTIDE SEQUENCE [LARGE SCALE GENOMIC DNA]</scope>
    <source>
        <strain evidence="1 2">DJ57</strain>
    </source>
</reference>
<comment type="caution">
    <text evidence="1">The sequence shown here is derived from an EMBL/GenBank/DDBJ whole genome shotgun (WGS) entry which is preliminary data.</text>
</comment>
<dbReference type="STRING" id="1703345.A3860_08200"/>
<dbReference type="Proteomes" id="UP000192796">
    <property type="component" value="Unassembled WGS sequence"/>
</dbReference>
<dbReference type="AlphaFoldDB" id="A0A1V9FIX6"/>
<evidence type="ECO:0000313" key="2">
    <source>
        <dbReference type="Proteomes" id="UP000192796"/>
    </source>
</evidence>
<protein>
    <submittedName>
        <fullName evidence="1">Uncharacterized protein</fullName>
    </submittedName>
</protein>
<dbReference type="EMBL" id="LVYD01000102">
    <property type="protein sequence ID" value="OQP58290.1"/>
    <property type="molecule type" value="Genomic_DNA"/>
</dbReference>